<evidence type="ECO:0000313" key="2">
    <source>
        <dbReference type="Proteomes" id="UP000189703"/>
    </source>
</evidence>
<organism evidence="2 3">
    <name type="scientific">Nelumbo nucifera</name>
    <name type="common">Sacred lotus</name>
    <dbReference type="NCBI Taxonomy" id="4432"/>
    <lineage>
        <taxon>Eukaryota</taxon>
        <taxon>Viridiplantae</taxon>
        <taxon>Streptophyta</taxon>
        <taxon>Embryophyta</taxon>
        <taxon>Tracheophyta</taxon>
        <taxon>Spermatophyta</taxon>
        <taxon>Magnoliopsida</taxon>
        <taxon>Proteales</taxon>
        <taxon>Nelumbonaceae</taxon>
        <taxon>Nelumbo</taxon>
    </lineage>
</organism>
<accession>A0A1U8Q2J0</accession>
<dbReference type="Proteomes" id="UP000189703">
    <property type="component" value="Unplaced"/>
</dbReference>
<feature type="region of interest" description="Disordered" evidence="1">
    <location>
        <begin position="1"/>
        <end position="43"/>
    </location>
</feature>
<sequence>MKPLQWIPRSVSEHSKGSSSVKDRQNPRYVREGGAEKEGVDEGWVNYQLEDPDLEEDSNDQSSIGSMEVDQLSKADLAATLHLGTLFSEDTGEGYRLDRLIHQENKGGEGNDNLALEVPVPKLDNGREFSKELSMTSLKQRRNIARRDEQLGAERDYCITKETGSSTPQIRAKELADNHTFQDPIASNSSASSPLQINQGVSS</sequence>
<dbReference type="GeneID" id="104609766"/>
<dbReference type="RefSeq" id="XP_019052245.1">
    <property type="nucleotide sequence ID" value="XM_019196700.1"/>
</dbReference>
<evidence type="ECO:0000313" key="3">
    <source>
        <dbReference type="RefSeq" id="XP_019052245.1"/>
    </source>
</evidence>
<feature type="region of interest" description="Disordered" evidence="1">
    <location>
        <begin position="144"/>
        <end position="203"/>
    </location>
</feature>
<gene>
    <name evidence="3" type="primary">LOC104609766</name>
</gene>
<name>A0A1U8Q2J0_NELNU</name>
<feature type="compositionally biased region" description="Basic and acidic residues" evidence="1">
    <location>
        <begin position="11"/>
        <end position="40"/>
    </location>
</feature>
<dbReference type="InParanoid" id="A0A1U8Q2J0"/>
<feature type="compositionally biased region" description="Basic and acidic residues" evidence="1">
    <location>
        <begin position="145"/>
        <end position="159"/>
    </location>
</feature>
<feature type="compositionally biased region" description="Polar residues" evidence="1">
    <location>
        <begin position="179"/>
        <end position="203"/>
    </location>
</feature>
<dbReference type="AlphaFoldDB" id="A0A1U8Q2J0"/>
<evidence type="ECO:0000256" key="1">
    <source>
        <dbReference type="SAM" id="MobiDB-lite"/>
    </source>
</evidence>
<proteinExistence type="predicted"/>
<reference evidence="3" key="1">
    <citation type="submission" date="2025-08" db="UniProtKB">
        <authorList>
            <consortium name="RefSeq"/>
        </authorList>
    </citation>
    <scope>IDENTIFICATION</scope>
</reference>
<protein>
    <submittedName>
        <fullName evidence="3">Uncharacterized protein LOC104609766 isoform X1</fullName>
    </submittedName>
</protein>
<keyword evidence="2" id="KW-1185">Reference proteome</keyword>